<dbReference type="Gene3D" id="3.40.50.620">
    <property type="entry name" value="HUPs"/>
    <property type="match status" value="1"/>
</dbReference>
<evidence type="ECO:0000259" key="3">
    <source>
        <dbReference type="Pfam" id="PF00582"/>
    </source>
</evidence>
<dbReference type="AlphaFoldDB" id="A0A151AAQ8"/>
<keyword evidence="5" id="KW-1185">Reference proteome</keyword>
<evidence type="ECO:0000256" key="2">
    <source>
        <dbReference type="SAM" id="MobiDB-lite"/>
    </source>
</evidence>
<dbReference type="PATRIC" id="fig|1008153.3.peg.3174"/>
<dbReference type="Proteomes" id="UP000075321">
    <property type="component" value="Unassembled WGS sequence"/>
</dbReference>
<dbReference type="PANTHER" id="PTHR46268">
    <property type="entry name" value="STRESS RESPONSE PROTEIN NHAX"/>
    <property type="match status" value="1"/>
</dbReference>
<protein>
    <submittedName>
        <fullName evidence="4">Universal stress protein family protein</fullName>
    </submittedName>
</protein>
<organism evidence="4 5">
    <name type="scientific">Halalkalicoccus paucihalophilus</name>
    <dbReference type="NCBI Taxonomy" id="1008153"/>
    <lineage>
        <taxon>Archaea</taxon>
        <taxon>Methanobacteriati</taxon>
        <taxon>Methanobacteriota</taxon>
        <taxon>Stenosarchaea group</taxon>
        <taxon>Halobacteria</taxon>
        <taxon>Halobacteriales</taxon>
        <taxon>Halococcaceae</taxon>
        <taxon>Halalkalicoccus</taxon>
    </lineage>
</organism>
<dbReference type="InterPro" id="IPR006016">
    <property type="entry name" value="UspA"/>
</dbReference>
<dbReference type="OrthoDB" id="105697at2157"/>
<proteinExistence type="inferred from homology"/>
<gene>
    <name evidence="4" type="ORF">HAPAU_30600</name>
</gene>
<accession>A0A151AAQ8</accession>
<dbReference type="PANTHER" id="PTHR46268:SF24">
    <property type="entry name" value="UNIVERSAL STRESS PROTEIN"/>
    <property type="match status" value="1"/>
</dbReference>
<dbReference type="RefSeq" id="WP_084383763.1">
    <property type="nucleotide sequence ID" value="NZ_LTAZ01000012.1"/>
</dbReference>
<comment type="similarity">
    <text evidence="1">Belongs to the universal stress protein A family.</text>
</comment>
<reference evidence="4 5" key="1">
    <citation type="submission" date="2016-02" db="EMBL/GenBank/DDBJ databases">
        <title>Genome sequence of Halalkalicoccus paucihalophilus DSM 24557.</title>
        <authorList>
            <person name="Poehlein A."/>
            <person name="Daniel R."/>
        </authorList>
    </citation>
    <scope>NUCLEOTIDE SEQUENCE [LARGE SCALE GENOMIC DNA]</scope>
    <source>
        <strain evidence="4 5">DSM 24557</strain>
    </source>
</reference>
<dbReference type="SUPFAM" id="SSF52402">
    <property type="entry name" value="Adenine nucleotide alpha hydrolases-like"/>
    <property type="match status" value="1"/>
</dbReference>
<evidence type="ECO:0000313" key="4">
    <source>
        <dbReference type="EMBL" id="KYH24684.1"/>
    </source>
</evidence>
<feature type="region of interest" description="Disordered" evidence="2">
    <location>
        <begin position="138"/>
        <end position="169"/>
    </location>
</feature>
<dbReference type="Pfam" id="PF00582">
    <property type="entry name" value="Usp"/>
    <property type="match status" value="1"/>
</dbReference>
<evidence type="ECO:0000256" key="1">
    <source>
        <dbReference type="ARBA" id="ARBA00008791"/>
    </source>
</evidence>
<dbReference type="CDD" id="cd00293">
    <property type="entry name" value="USP-like"/>
    <property type="match status" value="1"/>
</dbReference>
<feature type="compositionally biased region" description="Polar residues" evidence="2">
    <location>
        <begin position="138"/>
        <end position="147"/>
    </location>
</feature>
<feature type="domain" description="UspA" evidence="3">
    <location>
        <begin position="4"/>
        <end position="142"/>
    </location>
</feature>
<dbReference type="InterPro" id="IPR014729">
    <property type="entry name" value="Rossmann-like_a/b/a_fold"/>
</dbReference>
<dbReference type="EMBL" id="LTAZ01000012">
    <property type="protein sequence ID" value="KYH24684.1"/>
    <property type="molecule type" value="Genomic_DNA"/>
</dbReference>
<sequence length="169" mass="18379">MGNSILVPINSIPPTIAALNHVLTLEGSHEITVLQVCPIIERDDSIRQTVIPEAIDEQREASGQTAEQVFSKATDYAAEHDVTLETVIDSGHPAERISAYAATNDITRIVIGTQEQSLLSRILRGSLPNAIMKRSSVPVTTIQTPTDESSRRHDGTGQERPLTFSRGIN</sequence>
<comment type="caution">
    <text evidence="4">The sequence shown here is derived from an EMBL/GenBank/DDBJ whole genome shotgun (WGS) entry which is preliminary data.</text>
</comment>
<name>A0A151AAQ8_9EURY</name>
<evidence type="ECO:0000313" key="5">
    <source>
        <dbReference type="Proteomes" id="UP000075321"/>
    </source>
</evidence>
<feature type="compositionally biased region" description="Basic and acidic residues" evidence="2">
    <location>
        <begin position="148"/>
        <end position="157"/>
    </location>
</feature>